<organism evidence="2 3">
    <name type="scientific">Zopfia rhizophila CBS 207.26</name>
    <dbReference type="NCBI Taxonomy" id="1314779"/>
    <lineage>
        <taxon>Eukaryota</taxon>
        <taxon>Fungi</taxon>
        <taxon>Dikarya</taxon>
        <taxon>Ascomycota</taxon>
        <taxon>Pezizomycotina</taxon>
        <taxon>Dothideomycetes</taxon>
        <taxon>Dothideomycetes incertae sedis</taxon>
        <taxon>Zopfiaceae</taxon>
        <taxon>Zopfia</taxon>
    </lineage>
</organism>
<evidence type="ECO:0000313" key="2">
    <source>
        <dbReference type="EMBL" id="KAF2194250.1"/>
    </source>
</evidence>
<feature type="region of interest" description="Disordered" evidence="1">
    <location>
        <begin position="1"/>
        <end position="96"/>
    </location>
</feature>
<sequence>MGSGRNGRSGSDPESGSRNRNNRHHMSTGIMSGAEYAYNDSPPQARVSPFGAARVRNARRNSRESLVNQERASTQPSSREHTTYEQHATPKSPREHRIRYNNAGQTSARPHAHLRRGLLLSVGLSPTFFADNHLVIESFDPSNVNELRADFESVKRSVNDLLQAAQGNFNAGYHTEAREFLAQAIYEIDDYQAHALKVFQRDSDKFTG</sequence>
<gene>
    <name evidence="2" type="ORF">K469DRAFT_689273</name>
</gene>
<keyword evidence="3" id="KW-1185">Reference proteome</keyword>
<dbReference type="AlphaFoldDB" id="A0A6A6EVY1"/>
<protein>
    <submittedName>
        <fullName evidence="2">Uncharacterized protein</fullName>
    </submittedName>
</protein>
<feature type="compositionally biased region" description="Polar residues" evidence="1">
    <location>
        <begin position="64"/>
        <end position="77"/>
    </location>
</feature>
<evidence type="ECO:0000313" key="3">
    <source>
        <dbReference type="Proteomes" id="UP000800200"/>
    </source>
</evidence>
<name>A0A6A6EVY1_9PEZI</name>
<accession>A0A6A6EVY1</accession>
<dbReference type="EMBL" id="ML994612">
    <property type="protein sequence ID" value="KAF2194250.1"/>
    <property type="molecule type" value="Genomic_DNA"/>
</dbReference>
<feature type="compositionally biased region" description="Polar residues" evidence="1">
    <location>
        <begin position="8"/>
        <end position="19"/>
    </location>
</feature>
<evidence type="ECO:0000256" key="1">
    <source>
        <dbReference type="SAM" id="MobiDB-lite"/>
    </source>
</evidence>
<proteinExistence type="predicted"/>
<reference evidence="2" key="1">
    <citation type="journal article" date="2020" name="Stud. Mycol.">
        <title>101 Dothideomycetes genomes: a test case for predicting lifestyles and emergence of pathogens.</title>
        <authorList>
            <person name="Haridas S."/>
            <person name="Albert R."/>
            <person name="Binder M."/>
            <person name="Bloem J."/>
            <person name="Labutti K."/>
            <person name="Salamov A."/>
            <person name="Andreopoulos B."/>
            <person name="Baker S."/>
            <person name="Barry K."/>
            <person name="Bills G."/>
            <person name="Bluhm B."/>
            <person name="Cannon C."/>
            <person name="Castanera R."/>
            <person name="Culley D."/>
            <person name="Daum C."/>
            <person name="Ezra D."/>
            <person name="Gonzalez J."/>
            <person name="Henrissat B."/>
            <person name="Kuo A."/>
            <person name="Liang C."/>
            <person name="Lipzen A."/>
            <person name="Lutzoni F."/>
            <person name="Magnuson J."/>
            <person name="Mondo S."/>
            <person name="Nolan M."/>
            <person name="Ohm R."/>
            <person name="Pangilinan J."/>
            <person name="Park H.-J."/>
            <person name="Ramirez L."/>
            <person name="Alfaro M."/>
            <person name="Sun H."/>
            <person name="Tritt A."/>
            <person name="Yoshinaga Y."/>
            <person name="Zwiers L.-H."/>
            <person name="Turgeon B."/>
            <person name="Goodwin S."/>
            <person name="Spatafora J."/>
            <person name="Crous P."/>
            <person name="Grigoriev I."/>
        </authorList>
    </citation>
    <scope>NUCLEOTIDE SEQUENCE</scope>
    <source>
        <strain evidence="2">CBS 207.26</strain>
    </source>
</reference>
<dbReference type="Proteomes" id="UP000800200">
    <property type="component" value="Unassembled WGS sequence"/>
</dbReference>